<sequence>MTLLIVVMALVLVRMLWLHYMNDPWTRDARVRANVINIAPDVSGLVDKVLVQDNQLVKKARCYLK</sequence>
<dbReference type="PANTHER" id="PTHR30367:SF12">
    <property type="entry name" value="P-HYDROXYBENZOIC ACID EFFLUX PUMP SUBUNIT AAEA"/>
    <property type="match status" value="1"/>
</dbReference>
<gene>
    <name evidence="1" type="ORF">KHX94_08410</name>
</gene>
<dbReference type="PANTHER" id="PTHR30367">
    <property type="entry name" value="P-HYDROXYBENZOIC ACID EFFLUX PUMP SUBUNIT AAEA-RELATED"/>
    <property type="match status" value="1"/>
</dbReference>
<dbReference type="InterPro" id="IPR050393">
    <property type="entry name" value="MFP_Efflux_Pump"/>
</dbReference>
<evidence type="ECO:0000313" key="2">
    <source>
        <dbReference type="Proteomes" id="UP000676428"/>
    </source>
</evidence>
<name>A0ABX8DKG3_9GAMM</name>
<accession>A0ABX8DKG3</accession>
<dbReference type="EMBL" id="CP074572">
    <property type="protein sequence ID" value="QVK24471.1"/>
    <property type="molecule type" value="Genomic_DNA"/>
</dbReference>
<dbReference type="RefSeq" id="WP_213683059.1">
    <property type="nucleotide sequence ID" value="NZ_CP074572.1"/>
</dbReference>
<reference evidence="1 2" key="1">
    <citation type="journal article" date="2012" name="Int. J. Syst. Evol. Microbiol.">
        <title>Shewanella dokdonensis sp. nov., isolated from seawater.</title>
        <authorList>
            <person name="Sung H.R."/>
            <person name="Yoon J.H."/>
            <person name="Ghim S.Y."/>
        </authorList>
    </citation>
    <scope>NUCLEOTIDE SEQUENCE [LARGE SCALE GENOMIC DNA]</scope>
    <source>
        <strain evidence="1 2">DSM 23626</strain>
    </source>
</reference>
<dbReference type="Proteomes" id="UP000676428">
    <property type="component" value="Chromosome"/>
</dbReference>
<organism evidence="1 2">
    <name type="scientific">Shewanella dokdonensis</name>
    <dbReference type="NCBI Taxonomy" id="712036"/>
    <lineage>
        <taxon>Bacteria</taxon>
        <taxon>Pseudomonadati</taxon>
        <taxon>Pseudomonadota</taxon>
        <taxon>Gammaproteobacteria</taxon>
        <taxon>Alteromonadales</taxon>
        <taxon>Shewanellaceae</taxon>
        <taxon>Shewanella</taxon>
    </lineage>
</organism>
<proteinExistence type="predicted"/>
<keyword evidence="2" id="KW-1185">Reference proteome</keyword>
<evidence type="ECO:0000313" key="1">
    <source>
        <dbReference type="EMBL" id="QVK24471.1"/>
    </source>
</evidence>
<protein>
    <submittedName>
        <fullName evidence="1">Biotin/lipoyl-binding protein</fullName>
    </submittedName>
</protein>